<evidence type="ECO:0000256" key="3">
    <source>
        <dbReference type="ARBA" id="ARBA00001941"/>
    </source>
</evidence>
<dbReference type="GO" id="GO:0002953">
    <property type="term" value="F:5'-deoxynucleotidase activity"/>
    <property type="evidence" value="ECO:0007669"/>
    <property type="project" value="UniProtKB-EC"/>
</dbReference>
<evidence type="ECO:0000259" key="8">
    <source>
        <dbReference type="SMART" id="SM00471"/>
    </source>
</evidence>
<comment type="subunit">
    <text evidence="4">Homodimer.</text>
</comment>
<dbReference type="SUPFAM" id="SSF109604">
    <property type="entry name" value="HD-domain/PDEase-like"/>
    <property type="match status" value="1"/>
</dbReference>
<dbReference type="AlphaFoldDB" id="A0A0G1CKY1"/>
<dbReference type="Gene3D" id="1.10.3210.10">
    <property type="entry name" value="Hypothetical protein af1432"/>
    <property type="match status" value="1"/>
</dbReference>
<feature type="domain" description="HD/PDEase" evidence="8">
    <location>
        <begin position="32"/>
        <end position="148"/>
    </location>
</feature>
<reference evidence="9 10" key="1">
    <citation type="journal article" date="2015" name="Nature">
        <title>rRNA introns, odd ribosomes, and small enigmatic genomes across a large radiation of phyla.</title>
        <authorList>
            <person name="Brown C.T."/>
            <person name="Hug L.A."/>
            <person name="Thomas B.C."/>
            <person name="Sharon I."/>
            <person name="Castelle C.J."/>
            <person name="Singh A."/>
            <person name="Wilkins M.J."/>
            <person name="Williams K.H."/>
            <person name="Banfield J.F."/>
        </authorList>
    </citation>
    <scope>NUCLEOTIDE SEQUENCE [LARGE SCALE GENOMIC DNA]</scope>
</reference>
<comment type="cofactor">
    <cofactor evidence="3">
        <name>Co(2+)</name>
        <dbReference type="ChEBI" id="CHEBI:48828"/>
    </cofactor>
</comment>
<comment type="catalytic activity">
    <reaction evidence="1">
        <text>a 2'-deoxyribonucleoside 5'-phosphate + H2O = a 2'-deoxyribonucleoside + phosphate</text>
        <dbReference type="Rhea" id="RHEA:36167"/>
        <dbReference type="ChEBI" id="CHEBI:15377"/>
        <dbReference type="ChEBI" id="CHEBI:18274"/>
        <dbReference type="ChEBI" id="CHEBI:43474"/>
        <dbReference type="ChEBI" id="CHEBI:65317"/>
        <dbReference type="EC" id="3.1.3.89"/>
    </reaction>
</comment>
<gene>
    <name evidence="9" type="ORF">UV59_C0002G0029</name>
</gene>
<organism evidence="9 10">
    <name type="scientific">Candidatus Gottesmanbacteria bacterium GW2011_GWA1_43_11</name>
    <dbReference type="NCBI Taxonomy" id="1618436"/>
    <lineage>
        <taxon>Bacteria</taxon>
        <taxon>Candidatus Gottesmaniibacteriota</taxon>
    </lineage>
</organism>
<evidence type="ECO:0000256" key="2">
    <source>
        <dbReference type="ARBA" id="ARBA00001936"/>
    </source>
</evidence>
<sequence length="217" mass="24935">MKKTYLPQLLDFIKMSEGLKTLTRHSWLSSGRRESVAEHTWRMAMMVLVLVPELQLTYNLDKLLTMILIHDVPEIKAGDTPAFKKRTNKHALEKKALAALTANLPAVTRQKFMELWLEFEANQTIEAQIAHALDKLEVLIQHNQAATKTWSKKERTPQYSIYYGDEFCEFNQTLKLLKQLVRVDTAQKLGMKISTKIIDLHNPSSSPPYLKGRDSLS</sequence>
<dbReference type="Proteomes" id="UP000034543">
    <property type="component" value="Unassembled WGS sequence"/>
</dbReference>
<protein>
    <recommendedName>
        <fullName evidence="5">5'-deoxynucleotidase</fullName>
        <ecNumber evidence="5">3.1.3.89</ecNumber>
    </recommendedName>
</protein>
<dbReference type="EC" id="3.1.3.89" evidence="5"/>
<dbReference type="PANTHER" id="PTHR11845">
    <property type="entry name" value="5'-DEOXYNUCLEOTIDASE HDDC2"/>
    <property type="match status" value="1"/>
</dbReference>
<keyword evidence="7 9" id="KW-0378">Hydrolase</keyword>
<evidence type="ECO:0000256" key="7">
    <source>
        <dbReference type="ARBA" id="ARBA00022801"/>
    </source>
</evidence>
<evidence type="ECO:0000256" key="4">
    <source>
        <dbReference type="ARBA" id="ARBA00011738"/>
    </source>
</evidence>
<evidence type="ECO:0000313" key="9">
    <source>
        <dbReference type="EMBL" id="KKS86154.1"/>
    </source>
</evidence>
<dbReference type="STRING" id="1618436.UV59_C0002G0029"/>
<comment type="cofactor">
    <cofactor evidence="2">
        <name>Mn(2+)</name>
        <dbReference type="ChEBI" id="CHEBI:29035"/>
    </cofactor>
</comment>
<dbReference type="Pfam" id="PF13023">
    <property type="entry name" value="HD_3"/>
    <property type="match status" value="1"/>
</dbReference>
<evidence type="ECO:0000313" key="10">
    <source>
        <dbReference type="Proteomes" id="UP000034543"/>
    </source>
</evidence>
<dbReference type="PANTHER" id="PTHR11845:SF13">
    <property type="entry name" value="5'-DEOXYNUCLEOTIDASE HDDC2"/>
    <property type="match status" value="1"/>
</dbReference>
<dbReference type="GO" id="GO:0046872">
    <property type="term" value="F:metal ion binding"/>
    <property type="evidence" value="ECO:0007669"/>
    <property type="project" value="UniProtKB-KW"/>
</dbReference>
<evidence type="ECO:0000256" key="5">
    <source>
        <dbReference type="ARBA" id="ARBA00012964"/>
    </source>
</evidence>
<proteinExistence type="predicted"/>
<evidence type="ECO:0000256" key="6">
    <source>
        <dbReference type="ARBA" id="ARBA00022723"/>
    </source>
</evidence>
<evidence type="ECO:0000256" key="1">
    <source>
        <dbReference type="ARBA" id="ARBA00001638"/>
    </source>
</evidence>
<dbReference type="InterPro" id="IPR039356">
    <property type="entry name" value="YfbR/HDDC2"/>
</dbReference>
<keyword evidence="6" id="KW-0479">Metal-binding</keyword>
<dbReference type="InterPro" id="IPR006674">
    <property type="entry name" value="HD_domain"/>
</dbReference>
<comment type="caution">
    <text evidence="9">The sequence shown here is derived from an EMBL/GenBank/DDBJ whole genome shotgun (WGS) entry which is preliminary data.</text>
</comment>
<dbReference type="PATRIC" id="fig|1618436.3.peg.114"/>
<dbReference type="GO" id="GO:0005737">
    <property type="term" value="C:cytoplasm"/>
    <property type="evidence" value="ECO:0007669"/>
    <property type="project" value="TreeGrafter"/>
</dbReference>
<accession>A0A0G1CKY1</accession>
<dbReference type="EMBL" id="LCFB01000002">
    <property type="protein sequence ID" value="KKS86154.1"/>
    <property type="molecule type" value="Genomic_DNA"/>
</dbReference>
<dbReference type="SMART" id="SM00471">
    <property type="entry name" value="HDc"/>
    <property type="match status" value="1"/>
</dbReference>
<dbReference type="InterPro" id="IPR003607">
    <property type="entry name" value="HD/PDEase_dom"/>
</dbReference>
<name>A0A0G1CKY1_9BACT</name>